<gene>
    <name evidence="2" type="ORF">CEPIT_LOCUS3652</name>
</gene>
<sequence length="140" mass="16159">MIIQFKKFLATVFPIKDLGTMKYFLGIEVARNSSGIFLCQRKYVLDILSETGLTGAKPVAFPMIQNHCLQRDTGAFFPDPERYRRLVGKLIYLTLTRPDICYSVHILSQFMQEPRVHHWEAVLRVLRYLKGHPGQGVFLS</sequence>
<accession>A0AAV0C7V4</accession>
<name>A0AAV0C7V4_9ASTE</name>
<dbReference type="InterPro" id="IPR013103">
    <property type="entry name" value="RVT_2"/>
</dbReference>
<dbReference type="PANTHER" id="PTHR11439:SF470">
    <property type="entry name" value="CYSTEINE-RICH RLK (RECEPTOR-LIKE PROTEIN KINASE) 8"/>
    <property type="match status" value="1"/>
</dbReference>
<evidence type="ECO:0000313" key="3">
    <source>
        <dbReference type="Proteomes" id="UP001152523"/>
    </source>
</evidence>
<dbReference type="Proteomes" id="UP001152523">
    <property type="component" value="Unassembled WGS sequence"/>
</dbReference>
<organism evidence="2 3">
    <name type="scientific">Cuscuta epithymum</name>
    <dbReference type="NCBI Taxonomy" id="186058"/>
    <lineage>
        <taxon>Eukaryota</taxon>
        <taxon>Viridiplantae</taxon>
        <taxon>Streptophyta</taxon>
        <taxon>Embryophyta</taxon>
        <taxon>Tracheophyta</taxon>
        <taxon>Spermatophyta</taxon>
        <taxon>Magnoliopsida</taxon>
        <taxon>eudicotyledons</taxon>
        <taxon>Gunneridae</taxon>
        <taxon>Pentapetalae</taxon>
        <taxon>asterids</taxon>
        <taxon>lamiids</taxon>
        <taxon>Solanales</taxon>
        <taxon>Convolvulaceae</taxon>
        <taxon>Cuscuteae</taxon>
        <taxon>Cuscuta</taxon>
        <taxon>Cuscuta subgen. Cuscuta</taxon>
    </lineage>
</organism>
<dbReference type="PANTHER" id="PTHR11439">
    <property type="entry name" value="GAG-POL-RELATED RETROTRANSPOSON"/>
    <property type="match status" value="1"/>
</dbReference>
<proteinExistence type="predicted"/>
<dbReference type="AlphaFoldDB" id="A0AAV0C7V4"/>
<comment type="caution">
    <text evidence="2">The sequence shown here is derived from an EMBL/GenBank/DDBJ whole genome shotgun (WGS) entry which is preliminary data.</text>
</comment>
<evidence type="ECO:0000259" key="1">
    <source>
        <dbReference type="Pfam" id="PF07727"/>
    </source>
</evidence>
<dbReference type="EMBL" id="CAMAPF010000018">
    <property type="protein sequence ID" value="CAH9070916.1"/>
    <property type="molecule type" value="Genomic_DNA"/>
</dbReference>
<feature type="domain" description="Reverse transcriptase Ty1/copia-type" evidence="1">
    <location>
        <begin position="1"/>
        <end position="64"/>
    </location>
</feature>
<protein>
    <recommendedName>
        <fullName evidence="1">Reverse transcriptase Ty1/copia-type domain-containing protein</fullName>
    </recommendedName>
</protein>
<evidence type="ECO:0000313" key="2">
    <source>
        <dbReference type="EMBL" id="CAH9070916.1"/>
    </source>
</evidence>
<feature type="non-terminal residue" evidence="2">
    <location>
        <position position="140"/>
    </location>
</feature>
<keyword evidence="3" id="KW-1185">Reference proteome</keyword>
<reference evidence="2" key="1">
    <citation type="submission" date="2022-07" db="EMBL/GenBank/DDBJ databases">
        <authorList>
            <person name="Macas J."/>
            <person name="Novak P."/>
            <person name="Neumann P."/>
        </authorList>
    </citation>
    <scope>NUCLEOTIDE SEQUENCE</scope>
</reference>
<dbReference type="Pfam" id="PF07727">
    <property type="entry name" value="RVT_2"/>
    <property type="match status" value="1"/>
</dbReference>